<proteinExistence type="predicted"/>
<keyword evidence="1" id="KW-1133">Transmembrane helix</keyword>
<dbReference type="EMBL" id="JAAGAB010000003">
    <property type="protein sequence ID" value="NDV01983.1"/>
    <property type="molecule type" value="Genomic_DNA"/>
</dbReference>
<reference evidence="2 3" key="1">
    <citation type="submission" date="2020-02" db="EMBL/GenBank/DDBJ databases">
        <title>Pseudoroseicyclus tamarix, sp. nov., isolated from offshore sediment of a Tamarix chinensis forest.</title>
        <authorList>
            <person name="Gai Y."/>
        </authorList>
    </citation>
    <scope>NUCLEOTIDE SEQUENCE [LARGE SCALE GENOMIC DNA]</scope>
    <source>
        <strain evidence="2 3">CLL3-39</strain>
    </source>
</reference>
<evidence type="ECO:0008006" key="4">
    <source>
        <dbReference type="Google" id="ProtNLM"/>
    </source>
</evidence>
<dbReference type="Proteomes" id="UP000474757">
    <property type="component" value="Unassembled WGS sequence"/>
</dbReference>
<feature type="transmembrane region" description="Helical" evidence="1">
    <location>
        <begin position="74"/>
        <end position="94"/>
    </location>
</feature>
<protein>
    <recommendedName>
        <fullName evidence="4">DUF1648 domain-containing protein</fullName>
    </recommendedName>
</protein>
<gene>
    <name evidence="2" type="ORF">GZA08_13505</name>
</gene>
<accession>A0A6B2JKI0</accession>
<sequence length="100" mass="10374">MTVAVCAAVILAMIAASFIANRRLPPADRLPMQWGVSGRPTWSAPRLAALSFMPALAVVTIAVIYVASGGALPGGAVVIVAFLAAHLLHLWMIGRQLGQA</sequence>
<keyword evidence="1" id="KW-0472">Membrane</keyword>
<dbReference type="RefSeq" id="WP_163894519.1">
    <property type="nucleotide sequence ID" value="NZ_JAAFYS010000003.1"/>
</dbReference>
<comment type="caution">
    <text evidence="2">The sequence shown here is derived from an EMBL/GenBank/DDBJ whole genome shotgun (WGS) entry which is preliminary data.</text>
</comment>
<keyword evidence="1" id="KW-0812">Transmembrane</keyword>
<evidence type="ECO:0000313" key="3">
    <source>
        <dbReference type="Proteomes" id="UP000474757"/>
    </source>
</evidence>
<organism evidence="2 3">
    <name type="scientific">Pseudoroseicyclus tamaricis</name>
    <dbReference type="NCBI Taxonomy" id="2705421"/>
    <lineage>
        <taxon>Bacteria</taxon>
        <taxon>Pseudomonadati</taxon>
        <taxon>Pseudomonadota</taxon>
        <taxon>Alphaproteobacteria</taxon>
        <taxon>Rhodobacterales</taxon>
        <taxon>Paracoccaceae</taxon>
        <taxon>Pseudoroseicyclus</taxon>
    </lineage>
</organism>
<evidence type="ECO:0000256" key="1">
    <source>
        <dbReference type="SAM" id="Phobius"/>
    </source>
</evidence>
<evidence type="ECO:0000313" key="2">
    <source>
        <dbReference type="EMBL" id="NDV01983.1"/>
    </source>
</evidence>
<feature type="transmembrane region" description="Helical" evidence="1">
    <location>
        <begin position="46"/>
        <end position="67"/>
    </location>
</feature>
<dbReference type="AlphaFoldDB" id="A0A6B2JKI0"/>
<name>A0A6B2JKI0_9RHOB</name>
<keyword evidence="3" id="KW-1185">Reference proteome</keyword>